<evidence type="ECO:0008006" key="3">
    <source>
        <dbReference type="Google" id="ProtNLM"/>
    </source>
</evidence>
<accession>A0ABX7JRY1</accession>
<keyword evidence="2" id="KW-1185">Reference proteome</keyword>
<evidence type="ECO:0000313" key="1">
    <source>
        <dbReference type="EMBL" id="QRZ15402.1"/>
    </source>
</evidence>
<dbReference type="Proteomes" id="UP000663629">
    <property type="component" value="Chromosome 2"/>
</dbReference>
<sequence length="75" mass="8333">MNMVQTSSDINPPCGQTYEQDHDATYRLASEVRALAMALQTVIEANDLNSNKHPAWMLSDMLVAATLDLERRVGL</sequence>
<name>A0ABX7JRY1_9RHOB</name>
<reference evidence="1 2" key="1">
    <citation type="submission" date="2021-02" db="EMBL/GenBank/DDBJ databases">
        <title>Paracoccus methylovroum sp.nov., a new methanol and methylamine utilizing methylotrophic denitrifer.</title>
        <authorList>
            <person name="Timsy T."/>
            <person name="Behrendt U."/>
            <person name="Ulrich A."/>
            <person name="Spanner T."/>
            <person name="Foesel B.U."/>
            <person name="Horn M.A."/>
            <person name="Kolb S."/>
        </authorList>
    </citation>
    <scope>NUCLEOTIDE SEQUENCE [LARGE SCALE GENOMIC DNA]</scope>
    <source>
        <strain evidence="1 2">H4-D09</strain>
    </source>
</reference>
<gene>
    <name evidence="1" type="ORF">JWJ88_13700</name>
</gene>
<evidence type="ECO:0000313" key="2">
    <source>
        <dbReference type="Proteomes" id="UP000663629"/>
    </source>
</evidence>
<dbReference type="EMBL" id="CP070371">
    <property type="protein sequence ID" value="QRZ15402.1"/>
    <property type="molecule type" value="Genomic_DNA"/>
</dbReference>
<organism evidence="1 2">
    <name type="scientific">Paracoccus methylovorus</name>
    <dbReference type="NCBI Taxonomy" id="2812658"/>
    <lineage>
        <taxon>Bacteria</taxon>
        <taxon>Pseudomonadati</taxon>
        <taxon>Pseudomonadota</taxon>
        <taxon>Alphaproteobacteria</taxon>
        <taxon>Rhodobacterales</taxon>
        <taxon>Paracoccaceae</taxon>
        <taxon>Paracoccus</taxon>
    </lineage>
</organism>
<proteinExistence type="predicted"/>
<protein>
    <recommendedName>
        <fullName evidence="3">DUF3077 domain-containing protein</fullName>
    </recommendedName>
</protein>
<dbReference type="RefSeq" id="WP_205296349.1">
    <property type="nucleotide sequence ID" value="NZ_CP070371.1"/>
</dbReference>